<dbReference type="Proteomes" id="UP000676869">
    <property type="component" value="Segment"/>
</dbReference>
<dbReference type="RefSeq" id="YP_010768990.1">
    <property type="nucleotide sequence ID" value="NC_073847.1"/>
</dbReference>
<dbReference type="EMBL" id="BK014209">
    <property type="protein sequence ID" value="DAD52798.1"/>
    <property type="molecule type" value="Genomic_RNA"/>
</dbReference>
<dbReference type="GO" id="GO:0019028">
    <property type="term" value="C:viral capsid"/>
    <property type="evidence" value="ECO:0007669"/>
    <property type="project" value="UniProtKB-KW"/>
</dbReference>
<proteinExistence type="predicted"/>
<evidence type="ECO:0000313" key="2">
    <source>
        <dbReference type="Proteomes" id="UP000676869"/>
    </source>
</evidence>
<protein>
    <submittedName>
        <fullName evidence="1">Coat protein</fullName>
    </submittedName>
</protein>
<keyword evidence="2" id="KW-1185">Reference proteome</keyword>
<keyword evidence="1" id="KW-0946">Virion</keyword>
<gene>
    <name evidence="1" type="primary">SRR7976326_1_2</name>
</gene>
<keyword evidence="1" id="KW-0167">Capsid protein</keyword>
<dbReference type="KEGG" id="vg:80397878"/>
<dbReference type="GeneID" id="80397878"/>
<reference evidence="1" key="1">
    <citation type="submission" date="2020-09" db="EMBL/GenBank/DDBJ databases">
        <title>Leviviricetes taxonomy.</title>
        <authorList>
            <person name="Stockdale S.R."/>
            <person name="Callanan J."/>
            <person name="Adriaenssens E.M."/>
            <person name="Kuhn J.H."/>
            <person name="Rumnieks J."/>
            <person name="Shkoporov A."/>
            <person name="Draper L.A."/>
            <person name="Ross P."/>
            <person name="Hill C."/>
        </authorList>
    </citation>
    <scope>NUCLEOTIDE SEQUENCE</scope>
</reference>
<name>A0A8S5L520_9VIRU</name>
<sequence>MAVSLSSPITGGAQTGLTAPTYTIAADSAPTNAKQWTVTALGGTQTGVTVHSISAPFTLTYWRPMMYKLVQWVANAVGVQPKSIPRNVHKFIVRKSVNLSATVSSTLVASVEISVPASAETYDPANCRAAMSALIGALNQQSAGWGDTLVSGTL</sequence>
<evidence type="ECO:0000313" key="1">
    <source>
        <dbReference type="EMBL" id="DAD52798.1"/>
    </source>
</evidence>
<accession>A0A8S5L520</accession>
<organism evidence="1 2">
    <name type="scientific">ssRNA phage SRR7976326_1</name>
    <dbReference type="NCBI Taxonomy" id="2786725"/>
    <lineage>
        <taxon>Viruses</taxon>
        <taxon>Riboviria</taxon>
        <taxon>Orthornavirae</taxon>
        <taxon>Lenarviricota</taxon>
        <taxon>Leviviricetes</taxon>
        <taxon>Norzivirales</taxon>
        <taxon>Atkinsviridae</taxon>
        <taxon>Wecineivirus</taxon>
        <taxon>Wecineivirus lutihabitans</taxon>
    </lineage>
</organism>